<dbReference type="PANTHER" id="PTHR33938:SF2">
    <property type="entry name" value="CARBOXYLIC ESTER HYDROLASE"/>
    <property type="match status" value="1"/>
</dbReference>
<gene>
    <name evidence="9" type="ORF">UCDDA912_g02790</name>
</gene>
<protein>
    <recommendedName>
        <fullName evidence="8">Carboxylic ester hydrolase</fullName>
        <ecNumber evidence="8">3.1.1.-</ecNumber>
    </recommendedName>
</protein>
<dbReference type="GO" id="GO:0030600">
    <property type="term" value="F:feruloyl esterase activity"/>
    <property type="evidence" value="ECO:0007669"/>
    <property type="project" value="UniProtKB-ARBA"/>
</dbReference>
<keyword evidence="6" id="KW-0106">Calcium</keyword>
<keyword evidence="3" id="KW-0479">Metal-binding</keyword>
<evidence type="ECO:0000256" key="8">
    <source>
        <dbReference type="RuleBase" id="RU361238"/>
    </source>
</evidence>
<dbReference type="Pfam" id="PF07519">
    <property type="entry name" value="Tannase"/>
    <property type="match status" value="2"/>
</dbReference>
<dbReference type="PROSITE" id="PS51257">
    <property type="entry name" value="PROKAR_LIPOPROTEIN"/>
    <property type="match status" value="1"/>
</dbReference>
<dbReference type="EMBL" id="LCUC01000094">
    <property type="protein sequence ID" value="KKY37150.1"/>
    <property type="molecule type" value="Genomic_DNA"/>
</dbReference>
<dbReference type="Proteomes" id="UP000034680">
    <property type="component" value="Unassembled WGS sequence"/>
</dbReference>
<proteinExistence type="inferred from homology"/>
<comment type="caution">
    <text evidence="9">The sequence shown here is derived from an EMBL/GenBank/DDBJ whole genome shotgun (WGS) entry which is preliminary data.</text>
</comment>
<evidence type="ECO:0000256" key="7">
    <source>
        <dbReference type="ARBA" id="ARBA00023157"/>
    </source>
</evidence>
<keyword evidence="10" id="KW-1185">Reference proteome</keyword>
<dbReference type="OrthoDB" id="3039123at2759"/>
<sequence length="541" mass="57664">MKPPVYLAASACALLWQGVVVAATSCSVDALQAALPSDATILVAEQVASGGSFGEGAADIPYPTNPTNLPGTCAVIVNVTTSSSSNFRFSVFLPTQWNGRFLQVGNGGFAGGINFLDMGAGVRYGFAVASTDTGHNSSTLDLTWALREPEKRLDFGYRAIHGSVVLGKVLTEAFYGQGIQFSYYSGASTGGRQGLREAQYDAGSFDGLLIGAPAWWTSHLQPWTTKLGSYNQPTDAAGHIPPSLFKTIGAEAIRQCDSLDGVQDGIVSSPELCEFDTDALLCGSAPANASACLTGAQLATLDSIYADYFAEGRFAFPGLEVGSEAQWDVLLGGSSPNPLGDGYMQNFVLDDPNWTWRQYDDAIIWQADAEDPGNCTADHYEAMRALMERGSKIVMFHGLSDALISTRSSNVLYSRVAQALGGYDQLQSWFRYFVVPGLQHVVGTSNDAPWYFSGPNSQGSLGTDVYSTPGFSDPEHDALLALMRWVEDGVAVDQIVATTWHNSTDPASGVLRQRPLCPFPRKAAYDGQGDVDAAKSWSCSG</sequence>
<keyword evidence="2" id="KW-0719">Serine esterase</keyword>
<keyword evidence="7" id="KW-1015">Disulfide bond</keyword>
<feature type="chain" id="PRO_5005117735" description="Carboxylic ester hydrolase" evidence="8">
    <location>
        <begin position="23"/>
        <end position="541"/>
    </location>
</feature>
<dbReference type="STRING" id="1214573.A0A0G2IBR1"/>
<dbReference type="AlphaFoldDB" id="A0A0G2IBR1"/>
<evidence type="ECO:0000256" key="4">
    <source>
        <dbReference type="ARBA" id="ARBA00022729"/>
    </source>
</evidence>
<keyword evidence="4 8" id="KW-0732">Signal</keyword>
<dbReference type="InterPro" id="IPR029058">
    <property type="entry name" value="AB_hydrolase_fold"/>
</dbReference>
<dbReference type="GO" id="GO:0046872">
    <property type="term" value="F:metal ion binding"/>
    <property type="evidence" value="ECO:0007669"/>
    <property type="project" value="UniProtKB-KW"/>
</dbReference>
<evidence type="ECO:0000313" key="10">
    <source>
        <dbReference type="Proteomes" id="UP000034680"/>
    </source>
</evidence>
<organism evidence="9 10">
    <name type="scientific">Diaporthe ampelina</name>
    <dbReference type="NCBI Taxonomy" id="1214573"/>
    <lineage>
        <taxon>Eukaryota</taxon>
        <taxon>Fungi</taxon>
        <taxon>Dikarya</taxon>
        <taxon>Ascomycota</taxon>
        <taxon>Pezizomycotina</taxon>
        <taxon>Sordariomycetes</taxon>
        <taxon>Sordariomycetidae</taxon>
        <taxon>Diaporthales</taxon>
        <taxon>Diaporthaceae</taxon>
        <taxon>Diaporthe</taxon>
    </lineage>
</organism>
<evidence type="ECO:0000256" key="1">
    <source>
        <dbReference type="ARBA" id="ARBA00006249"/>
    </source>
</evidence>
<keyword evidence="5 8" id="KW-0378">Hydrolase</keyword>
<dbReference type="EC" id="3.1.1.-" evidence="8"/>
<reference evidence="9 10" key="2">
    <citation type="submission" date="2015-05" db="EMBL/GenBank/DDBJ databases">
        <authorList>
            <person name="Morales-Cruz A."/>
            <person name="Amrine K.C."/>
            <person name="Cantu D."/>
        </authorList>
    </citation>
    <scope>NUCLEOTIDE SEQUENCE [LARGE SCALE GENOMIC DNA]</scope>
    <source>
        <strain evidence="9">DA912</strain>
    </source>
</reference>
<comment type="similarity">
    <text evidence="1 8">Belongs to the tannase family.</text>
</comment>
<dbReference type="SUPFAM" id="SSF53474">
    <property type="entry name" value="alpha/beta-Hydrolases"/>
    <property type="match status" value="1"/>
</dbReference>
<evidence type="ECO:0000256" key="5">
    <source>
        <dbReference type="ARBA" id="ARBA00022801"/>
    </source>
</evidence>
<evidence type="ECO:0000313" key="9">
    <source>
        <dbReference type="EMBL" id="KKY37150.1"/>
    </source>
</evidence>
<accession>A0A0G2IBR1</accession>
<evidence type="ECO:0000256" key="3">
    <source>
        <dbReference type="ARBA" id="ARBA00022723"/>
    </source>
</evidence>
<reference evidence="9 10" key="1">
    <citation type="submission" date="2015-05" db="EMBL/GenBank/DDBJ databases">
        <title>Distinctive expansion of gene families associated with plant cell wall degradation and secondary metabolism in the genomes of grapevine trunk pathogens.</title>
        <authorList>
            <person name="Lawrence D.P."/>
            <person name="Travadon R."/>
            <person name="Rolshausen P.E."/>
            <person name="Baumgartner K."/>
        </authorList>
    </citation>
    <scope>NUCLEOTIDE SEQUENCE [LARGE SCALE GENOMIC DNA]</scope>
    <source>
        <strain evidence="9">DA912</strain>
    </source>
</reference>
<dbReference type="PANTHER" id="PTHR33938">
    <property type="entry name" value="FERULOYL ESTERASE B-RELATED"/>
    <property type="match status" value="1"/>
</dbReference>
<feature type="signal peptide" evidence="8">
    <location>
        <begin position="1"/>
        <end position="22"/>
    </location>
</feature>
<name>A0A0G2IBR1_9PEZI</name>
<evidence type="ECO:0000256" key="6">
    <source>
        <dbReference type="ARBA" id="ARBA00022837"/>
    </source>
</evidence>
<dbReference type="InterPro" id="IPR011118">
    <property type="entry name" value="Tannase/feruloyl_esterase"/>
</dbReference>
<evidence type="ECO:0000256" key="2">
    <source>
        <dbReference type="ARBA" id="ARBA00022487"/>
    </source>
</evidence>